<dbReference type="Gene3D" id="1.10.10.10">
    <property type="entry name" value="Winged helix-like DNA-binding domain superfamily/Winged helix DNA-binding domain"/>
    <property type="match status" value="1"/>
</dbReference>
<dbReference type="InterPro" id="IPR001867">
    <property type="entry name" value="OmpR/PhoB-type_DNA-bd"/>
</dbReference>
<dbReference type="PROSITE" id="PS51755">
    <property type="entry name" value="OMPR_PHOB"/>
    <property type="match status" value="1"/>
</dbReference>
<evidence type="ECO:0000256" key="1">
    <source>
        <dbReference type="ARBA" id="ARBA00004496"/>
    </source>
</evidence>
<keyword evidence="14" id="KW-1185">Reference proteome</keyword>
<dbReference type="Proteomes" id="UP000531840">
    <property type="component" value="Unassembled WGS sequence"/>
</dbReference>
<proteinExistence type="predicted"/>
<dbReference type="InterPro" id="IPR036388">
    <property type="entry name" value="WH-like_DNA-bd_sf"/>
</dbReference>
<evidence type="ECO:0000256" key="6">
    <source>
        <dbReference type="ARBA" id="ARBA00023125"/>
    </source>
</evidence>
<keyword evidence="6 10" id="KW-0238">DNA-binding</keyword>
<name>A0ABX2SY10_9BACL</name>
<accession>A0ABX2SY10</accession>
<evidence type="ECO:0000313" key="13">
    <source>
        <dbReference type="EMBL" id="NYS47180.1"/>
    </source>
</evidence>
<feature type="domain" description="Response regulatory" evidence="11">
    <location>
        <begin position="4"/>
        <end position="117"/>
    </location>
</feature>
<evidence type="ECO:0000256" key="4">
    <source>
        <dbReference type="ARBA" id="ARBA00023012"/>
    </source>
</evidence>
<dbReference type="InterPro" id="IPR011006">
    <property type="entry name" value="CheY-like_superfamily"/>
</dbReference>
<keyword evidence="7" id="KW-0010">Activator</keyword>
<evidence type="ECO:0000256" key="10">
    <source>
        <dbReference type="PROSITE-ProRule" id="PRU01091"/>
    </source>
</evidence>
<feature type="domain" description="OmpR/PhoB-type" evidence="12">
    <location>
        <begin position="133"/>
        <end position="233"/>
    </location>
</feature>
<evidence type="ECO:0000313" key="14">
    <source>
        <dbReference type="Proteomes" id="UP000531840"/>
    </source>
</evidence>
<evidence type="ECO:0000256" key="2">
    <source>
        <dbReference type="ARBA" id="ARBA00022490"/>
    </source>
</evidence>
<keyword evidence="8" id="KW-0804">Transcription</keyword>
<feature type="modified residue" description="4-aspartylphosphate" evidence="9">
    <location>
        <position position="53"/>
    </location>
</feature>
<evidence type="ECO:0000256" key="3">
    <source>
        <dbReference type="ARBA" id="ARBA00022553"/>
    </source>
</evidence>
<evidence type="ECO:0000259" key="12">
    <source>
        <dbReference type="PROSITE" id="PS51755"/>
    </source>
</evidence>
<evidence type="ECO:0000256" key="5">
    <source>
        <dbReference type="ARBA" id="ARBA00023015"/>
    </source>
</evidence>
<evidence type="ECO:0000256" key="8">
    <source>
        <dbReference type="ARBA" id="ARBA00023163"/>
    </source>
</evidence>
<evidence type="ECO:0000259" key="11">
    <source>
        <dbReference type="PROSITE" id="PS50110"/>
    </source>
</evidence>
<keyword evidence="5" id="KW-0805">Transcription regulation</keyword>
<dbReference type="CDD" id="cd00383">
    <property type="entry name" value="trans_reg_C"/>
    <property type="match status" value="1"/>
</dbReference>
<organism evidence="13 14">
    <name type="scientific">Gemelliphila palaticanis</name>
    <dbReference type="NCBI Taxonomy" id="81950"/>
    <lineage>
        <taxon>Bacteria</taxon>
        <taxon>Bacillati</taxon>
        <taxon>Bacillota</taxon>
        <taxon>Bacilli</taxon>
        <taxon>Bacillales</taxon>
        <taxon>Gemellaceae</taxon>
        <taxon>Gemelliphila</taxon>
    </lineage>
</organism>
<dbReference type="PANTHER" id="PTHR48111:SF44">
    <property type="entry name" value="TRANSCRIPTIONAL REGULATORY PROTEIN RESD"/>
    <property type="match status" value="1"/>
</dbReference>
<dbReference type="RefSeq" id="WP_179940775.1">
    <property type="nucleotide sequence ID" value="NZ_JACBYF010000004.1"/>
</dbReference>
<reference evidence="13 14" key="1">
    <citation type="submission" date="2020-07" db="EMBL/GenBank/DDBJ databases">
        <title>MOT database genomes.</title>
        <authorList>
            <person name="Joseph S."/>
            <person name="Aduse-Opoku J."/>
            <person name="Hashim A."/>
            <person name="Wade W."/>
            <person name="Curtis M."/>
        </authorList>
    </citation>
    <scope>NUCLEOTIDE SEQUENCE [LARGE SCALE GENOMIC DNA]</scope>
    <source>
        <strain evidence="13 14">CIP 106318</strain>
    </source>
</reference>
<comment type="subcellular location">
    <subcellularLocation>
        <location evidence="1">Cytoplasm</location>
    </subcellularLocation>
</comment>
<keyword evidence="4" id="KW-0902">Two-component regulatory system</keyword>
<protein>
    <submittedName>
        <fullName evidence="13">Response regulator transcription factor</fullName>
    </submittedName>
</protein>
<dbReference type="CDD" id="cd17574">
    <property type="entry name" value="REC_OmpR"/>
    <property type="match status" value="1"/>
</dbReference>
<dbReference type="SMART" id="SM00448">
    <property type="entry name" value="REC"/>
    <property type="match status" value="1"/>
</dbReference>
<dbReference type="EMBL" id="JACBYF010000004">
    <property type="protein sequence ID" value="NYS47180.1"/>
    <property type="molecule type" value="Genomic_DNA"/>
</dbReference>
<keyword evidence="2" id="KW-0963">Cytoplasm</keyword>
<gene>
    <name evidence="13" type="ORF">HZY85_03085</name>
</gene>
<dbReference type="Pfam" id="PF00486">
    <property type="entry name" value="Trans_reg_C"/>
    <property type="match status" value="1"/>
</dbReference>
<keyword evidence="3 9" id="KW-0597">Phosphoprotein</keyword>
<feature type="DNA-binding region" description="OmpR/PhoB-type" evidence="10">
    <location>
        <begin position="133"/>
        <end position="233"/>
    </location>
</feature>
<dbReference type="Pfam" id="PF00072">
    <property type="entry name" value="Response_reg"/>
    <property type="match status" value="1"/>
</dbReference>
<evidence type="ECO:0000256" key="9">
    <source>
        <dbReference type="PROSITE-ProRule" id="PRU00169"/>
    </source>
</evidence>
<dbReference type="PROSITE" id="PS50110">
    <property type="entry name" value="RESPONSE_REGULATORY"/>
    <property type="match status" value="1"/>
</dbReference>
<dbReference type="PANTHER" id="PTHR48111">
    <property type="entry name" value="REGULATOR OF RPOS"/>
    <property type="match status" value="1"/>
</dbReference>
<evidence type="ECO:0000256" key="7">
    <source>
        <dbReference type="ARBA" id="ARBA00023159"/>
    </source>
</evidence>
<dbReference type="Gene3D" id="3.40.50.2300">
    <property type="match status" value="1"/>
</dbReference>
<dbReference type="SUPFAM" id="SSF52172">
    <property type="entry name" value="CheY-like"/>
    <property type="match status" value="1"/>
</dbReference>
<comment type="caution">
    <text evidence="13">The sequence shown here is derived from an EMBL/GenBank/DDBJ whole genome shotgun (WGS) entry which is preliminary data.</text>
</comment>
<dbReference type="InterPro" id="IPR001789">
    <property type="entry name" value="Sig_transdc_resp-reg_receiver"/>
</dbReference>
<dbReference type="SMART" id="SM00862">
    <property type="entry name" value="Trans_reg_C"/>
    <property type="match status" value="1"/>
</dbReference>
<sequence length="236" mass="27122">MADRILIVDDEERIRKLLTMYLEREGYIVDEASDGFIGLEKIKNIDYSCVLLDVHLPKLNGTKILREVRTVKATPIVIISAKGDEQSRVDGFEMGADDYIIKPFSPREVVLRVKAILQRTKRSVFYIPEFSVKDVLVFNDLIVDINAHKVIVDGNDITLTPKEFDLLIFLCKSPDRVHSRSELLKAVWNYNSYGDLRTVDTHIKRIRKKIDEKSENASKMIVTVWGKGYMFDASKN</sequence>
<dbReference type="InterPro" id="IPR039420">
    <property type="entry name" value="WalR-like"/>
</dbReference>